<feature type="transmembrane region" description="Helical" evidence="1">
    <location>
        <begin position="26"/>
        <end position="47"/>
    </location>
</feature>
<keyword evidence="3" id="KW-1185">Reference proteome</keyword>
<dbReference type="Pfam" id="PF04964">
    <property type="entry name" value="Flp_Fap"/>
    <property type="match status" value="1"/>
</dbReference>
<dbReference type="AlphaFoldDB" id="A0A024HN05"/>
<dbReference type="EMBL" id="HG322950">
    <property type="protein sequence ID" value="CDF85808.1"/>
    <property type="molecule type" value="Genomic_DNA"/>
</dbReference>
<dbReference type="PATRIC" id="fig|1301098.3.peg.4471"/>
<sequence length="63" mass="6666">MNFKDFSLNVYCKVKALAKDKEGATAIEYAVIAGLIVVAIVGTLQVLGPQLNGIFEQISAALP</sequence>
<evidence type="ECO:0000313" key="2">
    <source>
        <dbReference type="EMBL" id="CDF85808.1"/>
    </source>
</evidence>
<proteinExistence type="predicted"/>
<dbReference type="HOGENOM" id="CLU_171854_6_0_6"/>
<evidence type="ECO:0000256" key="1">
    <source>
        <dbReference type="SAM" id="Phobius"/>
    </source>
</evidence>
<keyword evidence="1" id="KW-1133">Transmembrane helix</keyword>
<name>A0A024HN05_PSEKB</name>
<keyword evidence="1" id="KW-0472">Membrane</keyword>
<evidence type="ECO:0008006" key="4">
    <source>
        <dbReference type="Google" id="ProtNLM"/>
    </source>
</evidence>
<dbReference type="RefSeq" id="WP_043254521.1">
    <property type="nucleotide sequence ID" value="NZ_HG322950.1"/>
</dbReference>
<protein>
    <recommendedName>
        <fullName evidence="4">Flp/Fap pilin component</fullName>
    </recommendedName>
</protein>
<dbReference type="InterPro" id="IPR007047">
    <property type="entry name" value="Flp_Fap"/>
</dbReference>
<dbReference type="KEGG" id="pkc:PKB_4484"/>
<reference evidence="2 3" key="2">
    <citation type="submission" date="2014-05" db="EMBL/GenBank/DDBJ databases">
        <title>Genome sequence of the 3-chlorobenzoate degrading bacterium Pseudomonas knackmussii B13 shows multiple evidence for horizontal gene transfer.</title>
        <authorList>
            <person name="Miyazaki R."/>
            <person name="Bertelli C."/>
            <person name="Falquet L."/>
            <person name="Robinson-Rechavi M."/>
            <person name="Gharib W."/>
            <person name="Roy S."/>
            <person name="Van der Meer J.R."/>
        </authorList>
    </citation>
    <scope>NUCLEOTIDE SEQUENCE [LARGE SCALE GENOMIC DNA]</scope>
    <source>
        <strain evidence="2 3">B13</strain>
    </source>
</reference>
<keyword evidence="1" id="KW-0812">Transmembrane</keyword>
<evidence type="ECO:0000313" key="3">
    <source>
        <dbReference type="Proteomes" id="UP000025241"/>
    </source>
</evidence>
<organism evidence="2 3">
    <name type="scientific">Pseudomonas knackmussii (strain DSM 6978 / CCUG 54928 / LMG 23759 / B13)</name>
    <dbReference type="NCBI Taxonomy" id="1301098"/>
    <lineage>
        <taxon>Bacteria</taxon>
        <taxon>Pseudomonadati</taxon>
        <taxon>Pseudomonadota</taxon>
        <taxon>Gammaproteobacteria</taxon>
        <taxon>Pseudomonadales</taxon>
        <taxon>Pseudomonadaceae</taxon>
        <taxon>Pseudomonas</taxon>
    </lineage>
</organism>
<reference evidence="2 3" key="1">
    <citation type="submission" date="2013-03" db="EMBL/GenBank/DDBJ databases">
        <authorList>
            <person name="Linke B."/>
        </authorList>
    </citation>
    <scope>NUCLEOTIDE SEQUENCE [LARGE SCALE GENOMIC DNA]</scope>
    <source>
        <strain evidence="2 3">B13</strain>
    </source>
</reference>
<dbReference type="Proteomes" id="UP000025241">
    <property type="component" value="Chromosome I"/>
</dbReference>
<dbReference type="STRING" id="1301098.PKB_4484"/>
<accession>A0A024HN05</accession>
<gene>
    <name evidence="2" type="ORF">PKB_4484</name>
</gene>